<dbReference type="InterPro" id="IPR006119">
    <property type="entry name" value="Resolv_N"/>
</dbReference>
<dbReference type="PANTHER" id="PTHR30461">
    <property type="entry name" value="DNA-INVERTASE FROM LAMBDOID PROPHAGE"/>
    <property type="match status" value="1"/>
</dbReference>
<dbReference type="InterPro" id="IPR050639">
    <property type="entry name" value="SSR_resolvase"/>
</dbReference>
<protein>
    <recommendedName>
        <fullName evidence="4">Resolvase/invertase-type recombinase catalytic domain-containing protein</fullName>
    </recommendedName>
</protein>
<keyword evidence="3" id="KW-0233">DNA recombination</keyword>
<organism evidence="5">
    <name type="scientific">marine sediment metagenome</name>
    <dbReference type="NCBI Taxonomy" id="412755"/>
    <lineage>
        <taxon>unclassified sequences</taxon>
        <taxon>metagenomes</taxon>
        <taxon>ecological metagenomes</taxon>
    </lineage>
</organism>
<evidence type="ECO:0000313" key="5">
    <source>
        <dbReference type="EMBL" id="KKN44608.1"/>
    </source>
</evidence>
<dbReference type="GO" id="GO:0000150">
    <property type="term" value="F:DNA strand exchange activity"/>
    <property type="evidence" value="ECO:0007669"/>
    <property type="project" value="InterPro"/>
</dbReference>
<feature type="domain" description="Resolvase/invertase-type recombinase catalytic" evidence="4">
    <location>
        <begin position="4"/>
        <end position="153"/>
    </location>
</feature>
<evidence type="ECO:0000259" key="4">
    <source>
        <dbReference type="PROSITE" id="PS51736"/>
    </source>
</evidence>
<evidence type="ECO:0000256" key="1">
    <source>
        <dbReference type="ARBA" id="ARBA00022908"/>
    </source>
</evidence>
<dbReference type="Gene3D" id="3.40.50.1390">
    <property type="entry name" value="Resolvase, N-terminal catalytic domain"/>
    <property type="match status" value="1"/>
</dbReference>
<proteinExistence type="predicted"/>
<dbReference type="InterPro" id="IPR006118">
    <property type="entry name" value="Recombinase_CS"/>
</dbReference>
<name>A0A0F9TTA1_9ZZZZ</name>
<evidence type="ECO:0000256" key="3">
    <source>
        <dbReference type="ARBA" id="ARBA00023172"/>
    </source>
</evidence>
<keyword evidence="2" id="KW-0238">DNA-binding</keyword>
<dbReference type="SMART" id="SM00857">
    <property type="entry name" value="Resolvase"/>
    <property type="match status" value="1"/>
</dbReference>
<keyword evidence="1" id="KW-0229">DNA integration</keyword>
<dbReference type="GO" id="GO:0003677">
    <property type="term" value="F:DNA binding"/>
    <property type="evidence" value="ECO:0007669"/>
    <property type="project" value="UniProtKB-KW"/>
</dbReference>
<dbReference type="EMBL" id="LAZR01001441">
    <property type="protein sequence ID" value="KKN44608.1"/>
    <property type="molecule type" value="Genomic_DNA"/>
</dbReference>
<dbReference type="SUPFAM" id="SSF53041">
    <property type="entry name" value="Resolvase-like"/>
    <property type="match status" value="1"/>
</dbReference>
<gene>
    <name evidence="5" type="ORF">LCGC14_0691460</name>
</gene>
<reference evidence="5" key="1">
    <citation type="journal article" date="2015" name="Nature">
        <title>Complex archaea that bridge the gap between prokaryotes and eukaryotes.</title>
        <authorList>
            <person name="Spang A."/>
            <person name="Saw J.H."/>
            <person name="Jorgensen S.L."/>
            <person name="Zaremba-Niedzwiedzka K."/>
            <person name="Martijn J."/>
            <person name="Lind A.E."/>
            <person name="van Eijk R."/>
            <person name="Schleper C."/>
            <person name="Guy L."/>
            <person name="Ettema T.J."/>
        </authorList>
    </citation>
    <scope>NUCLEOTIDE SEQUENCE</scope>
</reference>
<dbReference type="PROSITE" id="PS00397">
    <property type="entry name" value="RECOMBINASES_1"/>
    <property type="match status" value="1"/>
</dbReference>
<evidence type="ECO:0000256" key="2">
    <source>
        <dbReference type="ARBA" id="ARBA00023125"/>
    </source>
</evidence>
<dbReference type="PROSITE" id="PS51736">
    <property type="entry name" value="RECOMBINASES_3"/>
    <property type="match status" value="1"/>
</dbReference>
<dbReference type="AlphaFoldDB" id="A0A0F9TTA1"/>
<dbReference type="CDD" id="cd00338">
    <property type="entry name" value="Ser_Recombinase"/>
    <property type="match status" value="1"/>
</dbReference>
<comment type="caution">
    <text evidence="5">The sequence shown here is derived from an EMBL/GenBank/DDBJ whole genome shotgun (WGS) entry which is preliminary data.</text>
</comment>
<sequence>MKIESVGYCRVSSIGQKNTGAGLDRQEKEIRAYAKQAGYKISIIYKEAFTGTEIDRPVFETMITDLLDNGCRVIIVERLDRLARDLSIQLQLTALLAGKGITLISADTGQDCTNPSDPMIKAMCQVAGAFAELDKNLLVRKLRKGRAAKKEKSGSCEGRKPYGHYPGEDETLARIKELHRKPQNKPRRSFAEIARILNAEGKFTRKDTKWFGATISTICKRLNWNS</sequence>
<accession>A0A0F9TTA1</accession>
<dbReference type="PANTHER" id="PTHR30461:SF23">
    <property type="entry name" value="DNA RECOMBINASE-RELATED"/>
    <property type="match status" value="1"/>
</dbReference>
<dbReference type="InterPro" id="IPR036162">
    <property type="entry name" value="Resolvase-like_N_sf"/>
</dbReference>
<dbReference type="GO" id="GO:0015074">
    <property type="term" value="P:DNA integration"/>
    <property type="evidence" value="ECO:0007669"/>
    <property type="project" value="UniProtKB-KW"/>
</dbReference>
<dbReference type="Pfam" id="PF00239">
    <property type="entry name" value="Resolvase"/>
    <property type="match status" value="1"/>
</dbReference>